<evidence type="ECO:0000313" key="2">
    <source>
        <dbReference type="EMBL" id="AOM79714.1"/>
    </source>
</evidence>
<dbReference type="EMBL" id="CP017141">
    <property type="protein sequence ID" value="AOM79714.1"/>
    <property type="molecule type" value="Genomic_DNA"/>
</dbReference>
<dbReference type="RefSeq" id="WP_069381376.1">
    <property type="nucleotide sequence ID" value="NZ_CP017141.1"/>
</dbReference>
<feature type="transmembrane region" description="Helical" evidence="1">
    <location>
        <begin position="230"/>
        <end position="253"/>
    </location>
</feature>
<reference evidence="2 3" key="1">
    <citation type="submission" date="2016-08" db="EMBL/GenBank/DDBJ databases">
        <authorList>
            <person name="Seilhamer J.J."/>
        </authorList>
    </citation>
    <scope>NUCLEOTIDE SEQUENCE [LARGE SCALE GENOMIC DNA]</scope>
    <source>
        <strain evidence="2 3">DX4</strain>
    </source>
</reference>
<keyword evidence="3" id="KW-1185">Reference proteome</keyword>
<sequence length="263" mass="30694">MKESNLILSYIIALVTVILIYFLRLWCFEMITTNYGGFYYALIFLLSMAIVIFFHIRYKVSNRFKTHLMAVVYTGLLSFFLYYTSVNLQMLFYSTVGESKTTVLKIDSVKGHRIRSTIEGGLIFVTYENQAIKFKSSGTTYFALKDKDQIRLDIGTAGANNFYVSRIYWKDGEKWTARVLYWKYRFKFLKYLLGFVLIVGAAGLLAQWLNKRRGVPDKPLLDFEKSPFKVMLVIFGILITIGLILYIGLFLYMHFRYGYPKSN</sequence>
<evidence type="ECO:0000256" key="1">
    <source>
        <dbReference type="SAM" id="Phobius"/>
    </source>
</evidence>
<dbReference type="Proteomes" id="UP000094313">
    <property type="component" value="Chromosome"/>
</dbReference>
<feature type="transmembrane region" description="Helical" evidence="1">
    <location>
        <begin position="7"/>
        <end position="26"/>
    </location>
</feature>
<proteinExistence type="predicted"/>
<keyword evidence="1" id="KW-0472">Membrane</keyword>
<organism evidence="2 3">
    <name type="scientific">Pedobacter steynii</name>
    <dbReference type="NCBI Taxonomy" id="430522"/>
    <lineage>
        <taxon>Bacteria</taxon>
        <taxon>Pseudomonadati</taxon>
        <taxon>Bacteroidota</taxon>
        <taxon>Sphingobacteriia</taxon>
        <taxon>Sphingobacteriales</taxon>
        <taxon>Sphingobacteriaceae</taxon>
        <taxon>Pedobacter</taxon>
    </lineage>
</organism>
<feature type="transmembrane region" description="Helical" evidence="1">
    <location>
        <begin position="38"/>
        <end position="56"/>
    </location>
</feature>
<feature type="transmembrane region" description="Helical" evidence="1">
    <location>
        <begin position="68"/>
        <end position="85"/>
    </location>
</feature>
<feature type="transmembrane region" description="Helical" evidence="1">
    <location>
        <begin position="188"/>
        <end position="209"/>
    </location>
</feature>
<accession>A0A1D7QM22</accession>
<keyword evidence="1" id="KW-1133">Transmembrane helix</keyword>
<name>A0A1D7QM22_9SPHI</name>
<keyword evidence="1" id="KW-0812">Transmembrane</keyword>
<dbReference type="KEGG" id="psty:BFS30_22670"/>
<gene>
    <name evidence="2" type="ORF">BFS30_22670</name>
</gene>
<protein>
    <submittedName>
        <fullName evidence="2">Uncharacterized protein</fullName>
    </submittedName>
</protein>
<evidence type="ECO:0000313" key="3">
    <source>
        <dbReference type="Proteomes" id="UP000094313"/>
    </source>
</evidence>
<dbReference type="AlphaFoldDB" id="A0A1D7QM22"/>
<dbReference type="OrthoDB" id="757722at2"/>